<feature type="region of interest" description="Disordered" evidence="1">
    <location>
        <begin position="364"/>
        <end position="385"/>
    </location>
</feature>
<evidence type="ECO:0000313" key="3">
    <source>
        <dbReference type="Proteomes" id="UP000219338"/>
    </source>
</evidence>
<proteinExistence type="predicted"/>
<dbReference type="EMBL" id="FUEG01000016">
    <property type="protein sequence ID" value="SJL12147.1"/>
    <property type="molecule type" value="Genomic_DNA"/>
</dbReference>
<accession>A0A284RTR6</accession>
<gene>
    <name evidence="2" type="ORF">ARMOST_15568</name>
</gene>
<dbReference type="Proteomes" id="UP000219338">
    <property type="component" value="Unassembled WGS sequence"/>
</dbReference>
<feature type="region of interest" description="Disordered" evidence="1">
    <location>
        <begin position="49"/>
        <end position="77"/>
    </location>
</feature>
<protein>
    <submittedName>
        <fullName evidence="2">Uncharacterized protein</fullName>
    </submittedName>
</protein>
<sequence>MSLDDLDELASLIEDCRPLFDALPWSRSKLDGNLDCIILKARQLRDSQQNPVQEQLSGKRVYEQHSDTESTLTSRRVRKKESDSEIAQDRLTKILAVYYEPCISVGDFLDYLRNPDSLSLLELEQAAFSRLIQGYRRLCKKAFHSGVRPIGHTWLAVCDRLSEINSKSRPLTRLLEHERHLNDSLDGDILTRVVYYILQTIVAICFTIDYDHLTSQEKNNFVIDACKDLEKNKLKKASKANDSDEEEVFIRKKSRLTVVVSSDDDEEDTSVRKTNQVASLCLVCQVGHTPADLVELETMHRKILVGYKIMKDIEREADEELRAAKEELQVLRTANEELQVLRAANEELQQNLDALQTELAETKRQLGKEPADRPQDAYPSPKDKSSELPAALVTVTNPFAPAASVAVSNSFAPLSVLNNMSFDDFGSDFYFPA</sequence>
<keyword evidence="3" id="KW-1185">Reference proteome</keyword>
<evidence type="ECO:0000313" key="2">
    <source>
        <dbReference type="EMBL" id="SJL12147.1"/>
    </source>
</evidence>
<evidence type="ECO:0000256" key="1">
    <source>
        <dbReference type="SAM" id="MobiDB-lite"/>
    </source>
</evidence>
<dbReference type="OrthoDB" id="3054393at2759"/>
<reference evidence="3" key="1">
    <citation type="journal article" date="2017" name="Nat. Ecol. Evol.">
        <title>Genome expansion and lineage-specific genetic innovations in the forest pathogenic fungi Armillaria.</title>
        <authorList>
            <person name="Sipos G."/>
            <person name="Prasanna A.N."/>
            <person name="Walter M.C."/>
            <person name="O'Connor E."/>
            <person name="Balint B."/>
            <person name="Krizsan K."/>
            <person name="Kiss B."/>
            <person name="Hess J."/>
            <person name="Varga T."/>
            <person name="Slot J."/>
            <person name="Riley R."/>
            <person name="Boka B."/>
            <person name="Rigling D."/>
            <person name="Barry K."/>
            <person name="Lee J."/>
            <person name="Mihaltcheva S."/>
            <person name="LaButti K."/>
            <person name="Lipzen A."/>
            <person name="Waldron R."/>
            <person name="Moloney N.M."/>
            <person name="Sperisen C."/>
            <person name="Kredics L."/>
            <person name="Vagvoelgyi C."/>
            <person name="Patrignani A."/>
            <person name="Fitzpatrick D."/>
            <person name="Nagy I."/>
            <person name="Doyle S."/>
            <person name="Anderson J.B."/>
            <person name="Grigoriev I.V."/>
            <person name="Gueldener U."/>
            <person name="Muensterkoetter M."/>
            <person name="Nagy L.G."/>
        </authorList>
    </citation>
    <scope>NUCLEOTIDE SEQUENCE [LARGE SCALE GENOMIC DNA]</scope>
    <source>
        <strain evidence="3">C18/9</strain>
    </source>
</reference>
<dbReference type="AlphaFoldDB" id="A0A284RTR6"/>
<name>A0A284RTR6_ARMOS</name>
<organism evidence="2 3">
    <name type="scientific">Armillaria ostoyae</name>
    <name type="common">Armillaria root rot fungus</name>
    <dbReference type="NCBI Taxonomy" id="47428"/>
    <lineage>
        <taxon>Eukaryota</taxon>
        <taxon>Fungi</taxon>
        <taxon>Dikarya</taxon>
        <taxon>Basidiomycota</taxon>
        <taxon>Agaricomycotina</taxon>
        <taxon>Agaricomycetes</taxon>
        <taxon>Agaricomycetidae</taxon>
        <taxon>Agaricales</taxon>
        <taxon>Marasmiineae</taxon>
        <taxon>Physalacriaceae</taxon>
        <taxon>Armillaria</taxon>
    </lineage>
</organism>